<dbReference type="KEGG" id="cdf:CD630_09190"/>
<gene>
    <name evidence="1" type="ordered locus">CD630_09190</name>
</gene>
<dbReference type="STRING" id="272563.CD630_09190"/>
<name>Q18AB9_CLOD6</name>
<evidence type="ECO:0000313" key="2">
    <source>
        <dbReference type="Proteomes" id="UP000001978"/>
    </source>
</evidence>
<dbReference type="AlphaFoldDB" id="Q18AB9"/>
<dbReference type="KEGG" id="pdc:CDIF630_01042"/>
<reference evidence="1 2" key="1">
    <citation type="journal article" date="2006" name="Nat. Genet.">
        <title>The multidrug-resistant human pathogen Clostridium difficile has a highly mobile, mosaic genome.</title>
        <authorList>
            <person name="Sebaihia M."/>
            <person name="Wren B.W."/>
            <person name="Mullany P."/>
            <person name="Fairweather N.F."/>
            <person name="Minton N."/>
            <person name="Stabler R."/>
            <person name="Thomson N.R."/>
            <person name="Roberts A.P."/>
            <person name="Cerdeno-Tarraga A.M."/>
            <person name="Wang H."/>
            <person name="Holden M.T.G."/>
            <person name="Wright A."/>
            <person name="Churcher C."/>
            <person name="Quail M.A."/>
            <person name="Baker S."/>
            <person name="Bason N."/>
            <person name="Brooks K."/>
            <person name="Chillingworth T."/>
            <person name="Cronin A."/>
            <person name="Davis P."/>
            <person name="Dowd L."/>
            <person name="Fraser A."/>
            <person name="Feltwell T."/>
            <person name="Hance Z."/>
            <person name="Holroyd S."/>
            <person name="Jagels K."/>
            <person name="Moule S."/>
            <person name="Mungall K."/>
            <person name="Price C."/>
            <person name="Rabbinowitsch R."/>
            <person name="Sharp S."/>
            <person name="Simmonds M."/>
            <person name="Steven K."/>
            <person name="Unwin L."/>
            <person name="Whithead S."/>
            <person name="Dupuy B."/>
            <person name="Dougan G."/>
            <person name="Barrell B.and.Parkhill.J."/>
        </authorList>
    </citation>
    <scope>NUCLEOTIDE SEQUENCE [LARGE SCALE GENOMIC DNA]</scope>
    <source>
        <strain evidence="1 2">630</strain>
    </source>
</reference>
<dbReference type="EnsemblBacteria" id="CAJ67753">
    <property type="protein sequence ID" value="CAJ67753"/>
    <property type="gene ID" value="CD630_09190"/>
</dbReference>
<dbReference type="OrthoDB" id="1933432at2"/>
<dbReference type="eggNOG" id="ENOG5033JB9">
    <property type="taxonomic scope" value="Bacteria"/>
</dbReference>
<organism evidence="1 2">
    <name type="scientific">Clostridioides difficile (strain 630)</name>
    <name type="common">Peptoclostridium difficile</name>
    <dbReference type="NCBI Taxonomy" id="272563"/>
    <lineage>
        <taxon>Bacteria</taxon>
        <taxon>Bacillati</taxon>
        <taxon>Bacillota</taxon>
        <taxon>Clostridia</taxon>
        <taxon>Peptostreptococcales</taxon>
        <taxon>Peptostreptococcaceae</taxon>
        <taxon>Clostridioides</taxon>
    </lineage>
</organism>
<dbReference type="EMBL" id="AM180355">
    <property type="protein sequence ID" value="CAJ67753.1"/>
    <property type="molecule type" value="Genomic_DNA"/>
</dbReference>
<dbReference type="Proteomes" id="UP000001978">
    <property type="component" value="Chromosome"/>
</dbReference>
<sequence>MNELVKITDKEIAKCIKLQKGFAKKKDYPHFAPKDGICCRCGRNIYQNYEIRFFKEARISKGYANIAGKELITGCPHCSRTFCD</sequence>
<proteinExistence type="predicted"/>
<dbReference type="BioCyc" id="PDIF272563:G12WB-1027-MONOMER"/>
<accession>Q18AB9</accession>
<protein>
    <submittedName>
        <fullName evidence="1">Phage protein</fullName>
    </submittedName>
</protein>
<evidence type="ECO:0000313" key="1">
    <source>
        <dbReference type="EMBL" id="CAJ67753.1"/>
    </source>
</evidence>
<dbReference type="PATRIC" id="fig|272563.8.peg.960"/>
<dbReference type="RefSeq" id="WP_011860999.1">
    <property type="nucleotide sequence ID" value="NC_009089.1"/>
</dbReference>